<proteinExistence type="predicted"/>
<dbReference type="SUPFAM" id="SSF54626">
    <property type="entry name" value="Chalcone isomerase"/>
    <property type="match status" value="1"/>
</dbReference>
<dbReference type="InterPro" id="IPR036298">
    <property type="entry name" value="Chalcone_isomerase_sf"/>
</dbReference>
<organism evidence="1 2">
    <name type="scientific">Platanthera zijinensis</name>
    <dbReference type="NCBI Taxonomy" id="2320716"/>
    <lineage>
        <taxon>Eukaryota</taxon>
        <taxon>Viridiplantae</taxon>
        <taxon>Streptophyta</taxon>
        <taxon>Embryophyta</taxon>
        <taxon>Tracheophyta</taxon>
        <taxon>Spermatophyta</taxon>
        <taxon>Magnoliopsida</taxon>
        <taxon>Liliopsida</taxon>
        <taxon>Asparagales</taxon>
        <taxon>Orchidaceae</taxon>
        <taxon>Orchidoideae</taxon>
        <taxon>Orchideae</taxon>
        <taxon>Orchidinae</taxon>
        <taxon>Platanthera</taxon>
    </lineage>
</organism>
<evidence type="ECO:0000313" key="2">
    <source>
        <dbReference type="Proteomes" id="UP001418222"/>
    </source>
</evidence>
<dbReference type="Gene3D" id="3.50.70.10">
    <property type="match status" value="1"/>
</dbReference>
<dbReference type="InterPro" id="IPR044228">
    <property type="entry name" value="FAP1"/>
</dbReference>
<dbReference type="GO" id="GO:0006631">
    <property type="term" value="P:fatty acid metabolic process"/>
    <property type="evidence" value="ECO:0007669"/>
    <property type="project" value="TreeGrafter"/>
</dbReference>
<comment type="caution">
    <text evidence="1">The sequence shown here is derived from an EMBL/GenBank/DDBJ whole genome shotgun (WGS) entry which is preliminary data.</text>
</comment>
<protein>
    <submittedName>
        <fullName evidence="1">Fatty-acid-binding protein 1</fullName>
    </submittedName>
</protein>
<dbReference type="GO" id="GO:0016872">
    <property type="term" value="F:intramolecular lyase activity"/>
    <property type="evidence" value="ECO:0007669"/>
    <property type="project" value="InterPro"/>
</dbReference>
<name>A0AAP0BNQ1_9ASPA</name>
<reference evidence="1 2" key="1">
    <citation type="journal article" date="2022" name="Nat. Plants">
        <title>Genomes of leafy and leafless Platanthera orchids illuminate the evolution of mycoheterotrophy.</title>
        <authorList>
            <person name="Li M.H."/>
            <person name="Liu K.W."/>
            <person name="Li Z."/>
            <person name="Lu H.C."/>
            <person name="Ye Q.L."/>
            <person name="Zhang D."/>
            <person name="Wang J.Y."/>
            <person name="Li Y.F."/>
            <person name="Zhong Z.M."/>
            <person name="Liu X."/>
            <person name="Yu X."/>
            <person name="Liu D.K."/>
            <person name="Tu X.D."/>
            <person name="Liu B."/>
            <person name="Hao Y."/>
            <person name="Liao X.Y."/>
            <person name="Jiang Y.T."/>
            <person name="Sun W.H."/>
            <person name="Chen J."/>
            <person name="Chen Y.Q."/>
            <person name="Ai Y."/>
            <person name="Zhai J.W."/>
            <person name="Wu S.S."/>
            <person name="Zhou Z."/>
            <person name="Hsiao Y.Y."/>
            <person name="Wu W.L."/>
            <person name="Chen Y.Y."/>
            <person name="Lin Y.F."/>
            <person name="Hsu J.L."/>
            <person name="Li C.Y."/>
            <person name="Wang Z.W."/>
            <person name="Zhao X."/>
            <person name="Zhong W.Y."/>
            <person name="Ma X.K."/>
            <person name="Ma L."/>
            <person name="Huang J."/>
            <person name="Chen G.Z."/>
            <person name="Huang M.Z."/>
            <person name="Huang L."/>
            <person name="Peng D.H."/>
            <person name="Luo Y.B."/>
            <person name="Zou S.Q."/>
            <person name="Chen S.P."/>
            <person name="Lan S."/>
            <person name="Tsai W.C."/>
            <person name="Van de Peer Y."/>
            <person name="Liu Z.J."/>
        </authorList>
    </citation>
    <scope>NUCLEOTIDE SEQUENCE [LARGE SCALE GENOMIC DNA]</scope>
    <source>
        <strain evidence="1">Lor287</strain>
    </source>
</reference>
<accession>A0AAP0BNQ1</accession>
<dbReference type="PANTHER" id="PTHR47589">
    <property type="entry name" value="FATTY-ACID-BINDING PROTEIN 1"/>
    <property type="match status" value="1"/>
</dbReference>
<dbReference type="Proteomes" id="UP001418222">
    <property type="component" value="Unassembled WGS sequence"/>
</dbReference>
<keyword evidence="2" id="KW-1185">Reference proteome</keyword>
<dbReference type="PANTHER" id="PTHR47589:SF5">
    <property type="entry name" value="CHALCONE ISOMERASE DOMAIN-CONTAINING PROTEIN"/>
    <property type="match status" value="1"/>
</dbReference>
<evidence type="ECO:0000313" key="1">
    <source>
        <dbReference type="EMBL" id="KAK8943164.1"/>
    </source>
</evidence>
<dbReference type="InterPro" id="IPR016088">
    <property type="entry name" value="Chalcone_isomerase_3-sand"/>
</dbReference>
<dbReference type="GO" id="GO:0005504">
    <property type="term" value="F:fatty acid binding"/>
    <property type="evidence" value="ECO:0007669"/>
    <property type="project" value="TreeGrafter"/>
</dbReference>
<dbReference type="EMBL" id="JBBWWQ010000007">
    <property type="protein sequence ID" value="KAK8943164.1"/>
    <property type="molecule type" value="Genomic_DNA"/>
</dbReference>
<sequence length="250" mass="26942">MLFSVNTNMVSLRWPFAFPQRPSSRPPRIHKSPSFSFSPTLAATTAISLAGAAVAGIGVALAVSPNSSNTTGDRTLESRRDFAGPLWSSISPAESSSMAVEPKTGVLFPTVIDGVRRLVGTGLRKKNVFGLKNIDVYAFGVYADAIDVNKLREKYGVLSESELKNSKEFVADVLDQDLRMTVRLQIVYGRLSIGSVRGAFEDSVGNRLKKFSGAENKELLQRSSQEGSHACIIETRAAPLVCKSGETSKA</sequence>
<dbReference type="GO" id="GO:0009570">
    <property type="term" value="C:chloroplast stroma"/>
    <property type="evidence" value="ECO:0007669"/>
    <property type="project" value="TreeGrafter"/>
</dbReference>
<dbReference type="AlphaFoldDB" id="A0AAP0BNQ1"/>
<gene>
    <name evidence="1" type="primary">FAP1</name>
    <name evidence="1" type="ORF">KSP39_PZI009554</name>
</gene>